<dbReference type="Proteomes" id="UP000694910">
    <property type="component" value="Unplaced"/>
</dbReference>
<dbReference type="Gene3D" id="1.10.630.10">
    <property type="entry name" value="Cytochrome P450"/>
    <property type="match status" value="1"/>
</dbReference>
<evidence type="ECO:0000256" key="4">
    <source>
        <dbReference type="SAM" id="MobiDB-lite"/>
    </source>
</evidence>
<dbReference type="PANTHER" id="PTHR24300:SF84">
    <property type="entry name" value="CYTOCHROME P450, FAMILY 2, SUBFAMILY T, POLYPEPTIDE 4"/>
    <property type="match status" value="1"/>
</dbReference>
<keyword evidence="5" id="KW-1185">Reference proteome</keyword>
<keyword evidence="3" id="KW-0408">Iron</keyword>
<protein>
    <submittedName>
        <fullName evidence="6">Cytochrome P450 2C39-like</fullName>
    </submittedName>
</protein>
<dbReference type="GeneID" id="106803719"/>
<dbReference type="RefSeq" id="XP_014651580.1">
    <property type="nucleotide sequence ID" value="XM_014796094.1"/>
</dbReference>
<evidence type="ECO:0000313" key="5">
    <source>
        <dbReference type="Proteomes" id="UP000694910"/>
    </source>
</evidence>
<dbReference type="PANTHER" id="PTHR24300">
    <property type="entry name" value="CYTOCHROME P450 508A4-RELATED"/>
    <property type="match status" value="1"/>
</dbReference>
<feature type="compositionally biased region" description="Polar residues" evidence="4">
    <location>
        <begin position="69"/>
        <end position="88"/>
    </location>
</feature>
<evidence type="ECO:0000313" key="6">
    <source>
        <dbReference type="RefSeq" id="XP_014651580.1"/>
    </source>
</evidence>
<proteinExistence type="inferred from homology"/>
<evidence type="ECO:0000256" key="1">
    <source>
        <dbReference type="ARBA" id="ARBA00010617"/>
    </source>
</evidence>
<sequence>MYNISPCLLDWLPGPHHRIFRNFAELRVFISKQIQRHRQTRQPGKARDFIDCFLDEMDKVQAPAALNSIHATHQQAPGTRQRPSSLPTGTEGPGEPFSGGDVGDDHARPFLWRHRDHEHHSAQWPPHWPPAPHSLSSTCSQRDPVNI</sequence>
<dbReference type="Pfam" id="PF00067">
    <property type="entry name" value="p450"/>
    <property type="match status" value="1"/>
</dbReference>
<feature type="compositionally biased region" description="Polar residues" evidence="4">
    <location>
        <begin position="138"/>
        <end position="147"/>
    </location>
</feature>
<organism evidence="5 6">
    <name type="scientific">Ceratotherium simum simum</name>
    <name type="common">Southern white rhinoceros</name>
    <dbReference type="NCBI Taxonomy" id="73337"/>
    <lineage>
        <taxon>Eukaryota</taxon>
        <taxon>Metazoa</taxon>
        <taxon>Chordata</taxon>
        <taxon>Craniata</taxon>
        <taxon>Vertebrata</taxon>
        <taxon>Euteleostomi</taxon>
        <taxon>Mammalia</taxon>
        <taxon>Eutheria</taxon>
        <taxon>Laurasiatheria</taxon>
        <taxon>Perissodactyla</taxon>
        <taxon>Rhinocerotidae</taxon>
        <taxon>Ceratotherium</taxon>
    </lineage>
</organism>
<accession>A0ABM1DIE9</accession>
<feature type="region of interest" description="Disordered" evidence="4">
    <location>
        <begin position="66"/>
        <end position="147"/>
    </location>
</feature>
<dbReference type="InterPro" id="IPR050182">
    <property type="entry name" value="Cytochrome_P450_fam2"/>
</dbReference>
<evidence type="ECO:0000256" key="2">
    <source>
        <dbReference type="ARBA" id="ARBA00022723"/>
    </source>
</evidence>
<keyword evidence="2" id="KW-0479">Metal-binding</keyword>
<gene>
    <name evidence="6" type="primary">LOC106803719</name>
</gene>
<dbReference type="SUPFAM" id="SSF48264">
    <property type="entry name" value="Cytochrome P450"/>
    <property type="match status" value="1"/>
</dbReference>
<name>A0ABM1DIE9_CERSS</name>
<comment type="similarity">
    <text evidence="1">Belongs to the cytochrome P450 family.</text>
</comment>
<dbReference type="InterPro" id="IPR036396">
    <property type="entry name" value="Cyt_P450_sf"/>
</dbReference>
<evidence type="ECO:0000256" key="3">
    <source>
        <dbReference type="ARBA" id="ARBA00023004"/>
    </source>
</evidence>
<dbReference type="InterPro" id="IPR001128">
    <property type="entry name" value="Cyt_P450"/>
</dbReference>
<feature type="compositionally biased region" description="Basic and acidic residues" evidence="4">
    <location>
        <begin position="103"/>
        <end position="121"/>
    </location>
</feature>
<reference evidence="6" key="1">
    <citation type="submission" date="2025-08" db="UniProtKB">
        <authorList>
            <consortium name="RefSeq"/>
        </authorList>
    </citation>
    <scope>IDENTIFICATION</scope>
</reference>